<dbReference type="InterPro" id="IPR001851">
    <property type="entry name" value="ABC_transp_permease"/>
</dbReference>
<evidence type="ECO:0000313" key="8">
    <source>
        <dbReference type="Proteomes" id="UP000231553"/>
    </source>
</evidence>
<dbReference type="CDD" id="cd06580">
    <property type="entry name" value="TM_PBP1_transp_TpRbsC_like"/>
    <property type="match status" value="1"/>
</dbReference>
<dbReference type="PANTHER" id="PTHR43370:SF2">
    <property type="entry name" value="ABC TRANSPORTER PERMEASE PROTEIN"/>
    <property type="match status" value="1"/>
</dbReference>
<dbReference type="EMBL" id="PGTB01000030">
    <property type="protein sequence ID" value="PJE36813.1"/>
    <property type="molecule type" value="Genomic_DNA"/>
</dbReference>
<organism evidence="7 8">
    <name type="scientific">Pseudooceanicola lipolyticus</name>
    <dbReference type="NCBI Taxonomy" id="2029104"/>
    <lineage>
        <taxon>Bacteria</taxon>
        <taxon>Pseudomonadati</taxon>
        <taxon>Pseudomonadota</taxon>
        <taxon>Alphaproteobacteria</taxon>
        <taxon>Rhodobacterales</taxon>
        <taxon>Paracoccaceae</taxon>
        <taxon>Pseudooceanicola</taxon>
    </lineage>
</organism>
<evidence type="ECO:0000313" key="7">
    <source>
        <dbReference type="EMBL" id="PJE36813.1"/>
    </source>
</evidence>
<dbReference type="Pfam" id="PF02653">
    <property type="entry name" value="BPD_transp_2"/>
    <property type="match status" value="1"/>
</dbReference>
<gene>
    <name evidence="7" type="ORF">CVM52_10220</name>
</gene>
<evidence type="ECO:0000256" key="3">
    <source>
        <dbReference type="ARBA" id="ARBA00022692"/>
    </source>
</evidence>
<keyword evidence="4 6" id="KW-1133">Transmembrane helix</keyword>
<protein>
    <submittedName>
        <fullName evidence="7">ABC transporter permease</fullName>
    </submittedName>
</protein>
<reference evidence="7 8" key="1">
    <citation type="journal article" date="2018" name="Int. J. Syst. Evol. Microbiol.">
        <title>Pseudooceanicola lipolyticus sp. nov., a marine alphaproteobacterium, reclassification of Oceanicola flagellatus as Pseudooceanicola flagellatus comb. nov. and emended description of the genus Pseudooceanicola.</title>
        <authorList>
            <person name="Huang M.-M."/>
            <person name="Guo L.-L."/>
            <person name="Wu Y.-H."/>
            <person name="Lai Q.-L."/>
            <person name="Shao Z.-Z."/>
            <person name="Wang C.-S."/>
            <person name="Wu M."/>
            <person name="Xu X.-W."/>
        </authorList>
    </citation>
    <scope>NUCLEOTIDE SEQUENCE [LARGE SCALE GENOMIC DNA]</scope>
    <source>
        <strain evidence="7 8">157</strain>
    </source>
</reference>
<feature type="transmembrane region" description="Helical" evidence="6">
    <location>
        <begin position="65"/>
        <end position="89"/>
    </location>
</feature>
<dbReference type="AlphaFoldDB" id="A0A2M8J205"/>
<evidence type="ECO:0000256" key="1">
    <source>
        <dbReference type="ARBA" id="ARBA00004651"/>
    </source>
</evidence>
<accession>A0A2M8J205</accession>
<proteinExistence type="predicted"/>
<keyword evidence="5 6" id="KW-0472">Membrane</keyword>
<dbReference type="PANTHER" id="PTHR43370">
    <property type="entry name" value="SUGAR ABC TRANSPORTER INTEGRAL MEMBRANE PROTEIN-RELATED"/>
    <property type="match status" value="1"/>
</dbReference>
<name>A0A2M8J205_9RHOB</name>
<keyword evidence="2" id="KW-1003">Cell membrane</keyword>
<dbReference type="RefSeq" id="WP_100162412.1">
    <property type="nucleotide sequence ID" value="NZ_PGTB01000030.1"/>
</dbReference>
<comment type="caution">
    <text evidence="7">The sequence shown here is derived from an EMBL/GenBank/DDBJ whole genome shotgun (WGS) entry which is preliminary data.</text>
</comment>
<evidence type="ECO:0000256" key="4">
    <source>
        <dbReference type="ARBA" id="ARBA00022989"/>
    </source>
</evidence>
<dbReference type="OrthoDB" id="9792579at2"/>
<dbReference type="Proteomes" id="UP000231553">
    <property type="component" value="Unassembled WGS sequence"/>
</dbReference>
<feature type="transmembrane region" description="Helical" evidence="6">
    <location>
        <begin position="277"/>
        <end position="297"/>
    </location>
</feature>
<feature type="transmembrane region" description="Helical" evidence="6">
    <location>
        <begin position="250"/>
        <end position="271"/>
    </location>
</feature>
<keyword evidence="8" id="KW-1185">Reference proteome</keyword>
<evidence type="ECO:0000256" key="2">
    <source>
        <dbReference type="ARBA" id="ARBA00022475"/>
    </source>
</evidence>
<sequence>MFDDTALMAFLVTWMAASLRFAGPLLMAALGETFAERAGVLNVGIEGTFLIGALVAFLATQTSGMPTVGFLAALGVGALANLFLAWMYVTVGANQVVVGIVFNIFAIGAASYGYQLAAGEAATAELVPMFPKLDIPVLSDVPVIGQVLLSHSVLFYLTLALMVLADLVLFRTRFGLNIRAVGENPHAAANAGISVSRIRYQAVLLSGAAAGGAGAYLVLAEVGLFRDTIVAGQGFIAMAIVIFGRWRPLYAAFAAMAFGAAQALQLSLQLFEMNIPPQLLLSLPYVLTIVAVSGLIGRANQPGALMQHYKGD</sequence>
<evidence type="ECO:0000256" key="6">
    <source>
        <dbReference type="SAM" id="Phobius"/>
    </source>
</evidence>
<keyword evidence="3 6" id="KW-0812">Transmembrane</keyword>
<dbReference type="GO" id="GO:0005886">
    <property type="term" value="C:plasma membrane"/>
    <property type="evidence" value="ECO:0007669"/>
    <property type="project" value="UniProtKB-SubCell"/>
</dbReference>
<feature type="transmembrane region" description="Helical" evidence="6">
    <location>
        <begin position="39"/>
        <end position="59"/>
    </location>
</feature>
<feature type="transmembrane region" description="Helical" evidence="6">
    <location>
        <begin position="96"/>
        <end position="114"/>
    </location>
</feature>
<feature type="transmembrane region" description="Helical" evidence="6">
    <location>
        <begin position="225"/>
        <end position="243"/>
    </location>
</feature>
<feature type="transmembrane region" description="Helical" evidence="6">
    <location>
        <begin position="148"/>
        <end position="170"/>
    </location>
</feature>
<comment type="subcellular location">
    <subcellularLocation>
        <location evidence="1">Cell membrane</location>
        <topology evidence="1">Multi-pass membrane protein</topology>
    </subcellularLocation>
</comment>
<evidence type="ECO:0000256" key="5">
    <source>
        <dbReference type="ARBA" id="ARBA00023136"/>
    </source>
</evidence>
<feature type="transmembrane region" description="Helical" evidence="6">
    <location>
        <begin position="6"/>
        <end position="27"/>
    </location>
</feature>
<dbReference type="GO" id="GO:0022857">
    <property type="term" value="F:transmembrane transporter activity"/>
    <property type="evidence" value="ECO:0007669"/>
    <property type="project" value="InterPro"/>
</dbReference>
<feature type="transmembrane region" description="Helical" evidence="6">
    <location>
        <begin position="202"/>
        <end position="219"/>
    </location>
</feature>